<dbReference type="PANTHER" id="PTHR36039">
    <property type="match status" value="1"/>
</dbReference>
<dbReference type="AlphaFoldDB" id="A0A150WJZ5"/>
<comment type="caution">
    <text evidence="1">The sequence shown here is derived from an EMBL/GenBank/DDBJ whole genome shotgun (WGS) entry which is preliminary data.</text>
</comment>
<organism evidence="1 2">
    <name type="scientific">Bdellovibrio bacteriovorus</name>
    <dbReference type="NCBI Taxonomy" id="959"/>
    <lineage>
        <taxon>Bacteria</taxon>
        <taxon>Pseudomonadati</taxon>
        <taxon>Bdellovibrionota</taxon>
        <taxon>Bdellovibrionia</taxon>
        <taxon>Bdellovibrionales</taxon>
        <taxon>Pseudobdellovibrionaceae</taxon>
        <taxon>Bdellovibrio</taxon>
    </lineage>
</organism>
<dbReference type="SUPFAM" id="SSF55144">
    <property type="entry name" value="LigT-like"/>
    <property type="match status" value="1"/>
</dbReference>
<dbReference type="OrthoDB" id="463286at2"/>
<dbReference type="InterPro" id="IPR009097">
    <property type="entry name" value="Cyclic_Pdiesterase"/>
</dbReference>
<protein>
    <recommendedName>
        <fullName evidence="3">2'-5' RNA ligase family protein</fullName>
    </recommendedName>
</protein>
<evidence type="ECO:0008006" key="3">
    <source>
        <dbReference type="Google" id="ProtNLM"/>
    </source>
</evidence>
<evidence type="ECO:0000313" key="1">
    <source>
        <dbReference type="EMBL" id="KYG64107.1"/>
    </source>
</evidence>
<dbReference type="RefSeq" id="WP_061836073.1">
    <property type="nucleotide sequence ID" value="NZ_LUKE01000003.1"/>
</dbReference>
<dbReference type="Gene3D" id="3.90.1140.10">
    <property type="entry name" value="Cyclic phosphodiesterase"/>
    <property type="match status" value="1"/>
</dbReference>
<name>A0A150WJZ5_BDEBC</name>
<evidence type="ECO:0000313" key="2">
    <source>
        <dbReference type="Proteomes" id="UP000075320"/>
    </source>
</evidence>
<keyword evidence="2" id="KW-1185">Reference proteome</keyword>
<accession>A0A150WJZ5</accession>
<dbReference type="EMBL" id="LUKE01000003">
    <property type="protein sequence ID" value="KYG64107.1"/>
    <property type="molecule type" value="Genomic_DNA"/>
</dbReference>
<gene>
    <name evidence="1" type="ORF">AZI86_15005</name>
</gene>
<dbReference type="Proteomes" id="UP000075320">
    <property type="component" value="Unassembled WGS sequence"/>
</dbReference>
<proteinExistence type="predicted"/>
<sequence length="176" mass="19454">MGFAVKCYFSESTAAPVRAIWDTLDRAGLASFLKASGSRPGITLGLWEEVDEQSLRILVDRFSKLNLTPPSIFSYGVATFPTDPAHAFLGIAPTKSLLDFHQKLHEVDSSISKICSEYYLPGNWIPHSTLAIRCPRSDLAKIVEKCLEHETRIEAKIESIGIVETGSARQIFEVSL</sequence>
<reference evidence="1 2" key="1">
    <citation type="submission" date="2016-03" db="EMBL/GenBank/DDBJ databases">
        <authorList>
            <person name="Ploux O."/>
        </authorList>
    </citation>
    <scope>NUCLEOTIDE SEQUENCE [LARGE SCALE GENOMIC DNA]</scope>
    <source>
        <strain evidence="1 2">R0</strain>
    </source>
</reference>
<dbReference type="PANTHER" id="PTHR36039:SF2">
    <property type="entry name" value="RNA LIGASE_CYCLIC NUCLEOTIDE PHOSPHODIESTERASE FAMILY PROTEIN"/>
    <property type="match status" value="1"/>
</dbReference>